<dbReference type="Pfam" id="PF00067">
    <property type="entry name" value="p450"/>
    <property type="match status" value="2"/>
</dbReference>
<dbReference type="SUPFAM" id="SSF48264">
    <property type="entry name" value="Cytochrome P450"/>
    <property type="match status" value="2"/>
</dbReference>
<dbReference type="GO" id="GO:0005506">
    <property type="term" value="F:iron ion binding"/>
    <property type="evidence" value="ECO:0007669"/>
    <property type="project" value="InterPro"/>
</dbReference>
<dbReference type="OrthoDB" id="3934656at2759"/>
<dbReference type="Gene3D" id="1.10.630.10">
    <property type="entry name" value="Cytochrome P450"/>
    <property type="match status" value="2"/>
</dbReference>
<evidence type="ECO:0000313" key="8">
    <source>
        <dbReference type="EMBL" id="KUI53128.1"/>
    </source>
</evidence>
<keyword evidence="3 5" id="KW-0479">Metal-binding</keyword>
<dbReference type="InterPro" id="IPR001128">
    <property type="entry name" value="Cyt_P450"/>
</dbReference>
<evidence type="ECO:0000256" key="7">
    <source>
        <dbReference type="SAM" id="MobiDB-lite"/>
    </source>
</evidence>
<dbReference type="STRING" id="694573.A0A194UN96"/>
<keyword evidence="2 5" id="KW-0349">Heme</keyword>
<dbReference type="PRINTS" id="PR00463">
    <property type="entry name" value="EP450I"/>
</dbReference>
<evidence type="ECO:0000256" key="4">
    <source>
        <dbReference type="ARBA" id="ARBA00023004"/>
    </source>
</evidence>
<dbReference type="InterPro" id="IPR002401">
    <property type="entry name" value="Cyt_P450_E_grp-I"/>
</dbReference>
<evidence type="ECO:0000313" key="9">
    <source>
        <dbReference type="Proteomes" id="UP000078576"/>
    </source>
</evidence>
<dbReference type="PRINTS" id="PR00385">
    <property type="entry name" value="P450"/>
</dbReference>
<evidence type="ECO:0000256" key="6">
    <source>
        <dbReference type="RuleBase" id="RU000461"/>
    </source>
</evidence>
<keyword evidence="4 5" id="KW-0408">Iron</keyword>
<evidence type="ECO:0000256" key="2">
    <source>
        <dbReference type="ARBA" id="ARBA00022617"/>
    </source>
</evidence>
<name>A0A194UN96_CYTMA</name>
<evidence type="ECO:0000256" key="3">
    <source>
        <dbReference type="ARBA" id="ARBA00022723"/>
    </source>
</evidence>
<dbReference type="PANTHER" id="PTHR24305:SF85">
    <property type="entry name" value="P450, PUTATIVE (EUROFUNG)-RELATED"/>
    <property type="match status" value="1"/>
</dbReference>
<dbReference type="GO" id="GO:0016705">
    <property type="term" value="F:oxidoreductase activity, acting on paired donors, with incorporation or reduction of molecular oxygen"/>
    <property type="evidence" value="ECO:0007669"/>
    <property type="project" value="InterPro"/>
</dbReference>
<dbReference type="Proteomes" id="UP000078576">
    <property type="component" value="Unassembled WGS sequence"/>
</dbReference>
<evidence type="ECO:0000256" key="1">
    <source>
        <dbReference type="ARBA" id="ARBA00001971"/>
    </source>
</evidence>
<dbReference type="InterPro" id="IPR017972">
    <property type="entry name" value="Cyt_P450_CS"/>
</dbReference>
<dbReference type="AlphaFoldDB" id="A0A194UN96"/>
<gene>
    <name evidence="8" type="ORF">VP1G_00373</name>
</gene>
<organism evidence="8 9">
    <name type="scientific">Cytospora mali</name>
    <name type="common">Apple Valsa canker fungus</name>
    <name type="synonym">Valsa mali</name>
    <dbReference type="NCBI Taxonomy" id="578113"/>
    <lineage>
        <taxon>Eukaryota</taxon>
        <taxon>Fungi</taxon>
        <taxon>Dikarya</taxon>
        <taxon>Ascomycota</taxon>
        <taxon>Pezizomycotina</taxon>
        <taxon>Sordariomycetes</taxon>
        <taxon>Sordariomycetidae</taxon>
        <taxon>Diaporthales</taxon>
        <taxon>Cytosporaceae</taxon>
        <taxon>Cytospora</taxon>
    </lineage>
</organism>
<dbReference type="CDD" id="cd11060">
    <property type="entry name" value="CYP57A1-like"/>
    <property type="match status" value="1"/>
</dbReference>
<keyword evidence="6" id="KW-0560">Oxidoreductase</keyword>
<dbReference type="InterPro" id="IPR050121">
    <property type="entry name" value="Cytochrome_P450_monoxygenase"/>
</dbReference>
<keyword evidence="6" id="KW-0503">Monooxygenase</keyword>
<comment type="similarity">
    <text evidence="6">Belongs to the cytochrome P450 family.</text>
</comment>
<dbReference type="PROSITE" id="PS00086">
    <property type="entry name" value="CYTOCHROME_P450"/>
    <property type="match status" value="1"/>
</dbReference>
<accession>A0A194UN96</accession>
<dbReference type="PANTHER" id="PTHR24305">
    <property type="entry name" value="CYTOCHROME P450"/>
    <property type="match status" value="1"/>
</dbReference>
<feature type="region of interest" description="Disordered" evidence="7">
    <location>
        <begin position="23"/>
        <end position="49"/>
    </location>
</feature>
<feature type="compositionally biased region" description="Polar residues" evidence="7">
    <location>
        <begin position="39"/>
        <end position="49"/>
    </location>
</feature>
<sequence length="604" mass="68478">MIRTRITMDKDAKHNLYSISLSDKVGEGNDESDEGARGNSPTRFRTTFSSGRDIRNGAQLRSCEYLRAVIDETLRIAPSSLGTLWHQQDMSSPSTAGKPFIVDVQVIPPGTAVGRIPYSLLHNEAYFPEPFAFQPERWLAPKDGSDMPKKQEARAIIVLENLLPTTTLVTSLTACLWAHLIDYLVSDATKLPEIYSRRADKSKHYITGSFGKVESLFNMQDSKVHARFRKIAAAPYSFSNVKRIEPMIDERISEWVAKLDDSFAKPGTKFDFSPWAVYMAYDIISEVGFGQAFGFIEQGKDVGGLIKGFHDGLVPFGIMARLYPFTNWVKSTWFGEKYLIASPEQDSGIGTLMRFRDKLIAQRFRDIEMGTNVRFDLLQTFIEARDEKGEPLELDYIKAEILLVLLAGADTTGTAFQAIMVYVMSNPSVYEKLVAELDEVTATGKLSSMPQYDEVITHCPYYIACVRESMRLTPSAPNIFPRLVPEGGMELFGKFVPEGTEVTCNPWLVHRDENIYGSDAGHFRPERWLDEEKAKIYNKYSMGFGYGARQCLGRDIANMELYKAPLQFFRTFRPKLLNEEKPARYLVKGGVSYFEDMWITIERR</sequence>
<dbReference type="InterPro" id="IPR036396">
    <property type="entry name" value="Cyt_P450_sf"/>
</dbReference>
<dbReference type="GO" id="GO:0020037">
    <property type="term" value="F:heme binding"/>
    <property type="evidence" value="ECO:0007669"/>
    <property type="project" value="InterPro"/>
</dbReference>
<evidence type="ECO:0000256" key="5">
    <source>
        <dbReference type="PIRSR" id="PIRSR602401-1"/>
    </source>
</evidence>
<comment type="cofactor">
    <cofactor evidence="1 5">
        <name>heme</name>
        <dbReference type="ChEBI" id="CHEBI:30413"/>
    </cofactor>
</comment>
<reference evidence="9" key="1">
    <citation type="submission" date="2014-12" db="EMBL/GenBank/DDBJ databases">
        <title>Genome Sequence of Valsa Canker Pathogens Uncovers a Specific Adaption of Colonization on Woody Bark.</title>
        <authorList>
            <person name="Yin Z."/>
            <person name="Liu H."/>
            <person name="Gao X."/>
            <person name="Li Z."/>
            <person name="Song N."/>
            <person name="Ke X."/>
            <person name="Dai Q."/>
            <person name="Wu Y."/>
            <person name="Sun Y."/>
            <person name="Xu J.-R."/>
            <person name="Kang Z.K."/>
            <person name="Wang L."/>
            <person name="Huang L."/>
        </authorList>
    </citation>
    <scope>NUCLEOTIDE SEQUENCE [LARGE SCALE GENOMIC DNA]</scope>
    <source>
        <strain evidence="9">SXYL134</strain>
    </source>
</reference>
<dbReference type="EMBL" id="KN714667">
    <property type="protein sequence ID" value="KUI53128.1"/>
    <property type="molecule type" value="Genomic_DNA"/>
</dbReference>
<dbReference type="GO" id="GO:0004497">
    <property type="term" value="F:monooxygenase activity"/>
    <property type="evidence" value="ECO:0007669"/>
    <property type="project" value="UniProtKB-KW"/>
</dbReference>
<keyword evidence="9" id="KW-1185">Reference proteome</keyword>
<proteinExistence type="inferred from homology"/>
<protein>
    <submittedName>
        <fullName evidence="8">Benzoate 4-monooxygenase</fullName>
    </submittedName>
</protein>
<feature type="binding site" description="axial binding residue" evidence="5">
    <location>
        <position position="551"/>
    </location>
    <ligand>
        <name>heme</name>
        <dbReference type="ChEBI" id="CHEBI:30413"/>
    </ligand>
    <ligandPart>
        <name>Fe</name>
        <dbReference type="ChEBI" id="CHEBI:18248"/>
    </ligandPart>
</feature>